<organism evidence="2 3">
    <name type="scientific">Eiseniibacteriota bacterium</name>
    <dbReference type="NCBI Taxonomy" id="2212470"/>
    <lineage>
        <taxon>Bacteria</taxon>
        <taxon>Candidatus Eiseniibacteriota</taxon>
    </lineage>
</organism>
<protein>
    <recommendedName>
        <fullName evidence="4">DUF3108 domain-containing protein</fullName>
    </recommendedName>
</protein>
<feature type="chain" id="PRO_5021985659" description="DUF3108 domain-containing protein" evidence="1">
    <location>
        <begin position="22"/>
        <end position="298"/>
    </location>
</feature>
<evidence type="ECO:0000313" key="3">
    <source>
        <dbReference type="Proteomes" id="UP000316609"/>
    </source>
</evidence>
<name>A0A538TVE2_UNCEI</name>
<reference evidence="2 3" key="1">
    <citation type="journal article" date="2019" name="Nat. Microbiol.">
        <title>Mediterranean grassland soil C-N compound turnover is dependent on rainfall and depth, and is mediated by genomically divergent microorganisms.</title>
        <authorList>
            <person name="Diamond S."/>
            <person name="Andeer P.F."/>
            <person name="Li Z."/>
            <person name="Crits-Christoph A."/>
            <person name="Burstein D."/>
            <person name="Anantharaman K."/>
            <person name="Lane K.R."/>
            <person name="Thomas B.C."/>
            <person name="Pan C."/>
            <person name="Northen T.R."/>
            <person name="Banfield J.F."/>
        </authorList>
    </citation>
    <scope>NUCLEOTIDE SEQUENCE [LARGE SCALE GENOMIC DNA]</scope>
    <source>
        <strain evidence="2">WS_8</strain>
    </source>
</reference>
<evidence type="ECO:0000256" key="1">
    <source>
        <dbReference type="SAM" id="SignalP"/>
    </source>
</evidence>
<dbReference type="PROSITE" id="PS51257">
    <property type="entry name" value="PROKAR_LIPOPROTEIN"/>
    <property type="match status" value="1"/>
</dbReference>
<sequence length="298" mass="33253">MNYLKWWVLALGSACWLGAGCAVPATRGDNVFASPLWDDGRAEFSTYVGTTRRYGEERATEARLIVVKEDLLRASLVKSDAGPIPGRTVEAIKLNVVADFRTGVYTYHQTASLFFDRTTMQVLKEAMSHTEACGITYVRIGPKGGRLVHEAHSYWDGEADREVALAWPAGGERLYWDGLPVSLRRWMSERAPVTRKVWLLPSQLSGQSPIENTRPVEASIHMSAGGTIAVPAGRFDARRFVVETALGADTLWFDERFPHPVLKLDTAAGRHLALLETMRLDYWNHHAEGDERLLRSAD</sequence>
<evidence type="ECO:0000313" key="2">
    <source>
        <dbReference type="EMBL" id="TMQ67585.1"/>
    </source>
</evidence>
<dbReference type="Proteomes" id="UP000316609">
    <property type="component" value="Unassembled WGS sequence"/>
</dbReference>
<accession>A0A538TVE2</accession>
<dbReference type="AlphaFoldDB" id="A0A538TVE2"/>
<keyword evidence="1" id="KW-0732">Signal</keyword>
<feature type="signal peptide" evidence="1">
    <location>
        <begin position="1"/>
        <end position="21"/>
    </location>
</feature>
<gene>
    <name evidence="2" type="ORF">E6K78_04185</name>
</gene>
<evidence type="ECO:0008006" key="4">
    <source>
        <dbReference type="Google" id="ProtNLM"/>
    </source>
</evidence>
<comment type="caution">
    <text evidence="2">The sequence shown here is derived from an EMBL/GenBank/DDBJ whole genome shotgun (WGS) entry which is preliminary data.</text>
</comment>
<dbReference type="EMBL" id="VBOY01000035">
    <property type="protein sequence ID" value="TMQ67585.1"/>
    <property type="molecule type" value="Genomic_DNA"/>
</dbReference>
<proteinExistence type="predicted"/>